<organism evidence="1 2">
    <name type="scientific">Algoriphagus machipongonensis</name>
    <dbReference type="NCBI Taxonomy" id="388413"/>
    <lineage>
        <taxon>Bacteria</taxon>
        <taxon>Pseudomonadati</taxon>
        <taxon>Bacteroidota</taxon>
        <taxon>Cytophagia</taxon>
        <taxon>Cytophagales</taxon>
        <taxon>Cyclobacteriaceae</taxon>
        <taxon>Algoriphagus</taxon>
    </lineage>
</organism>
<name>A3HSW5_9BACT</name>
<sequence length="97" mass="11363">MINLNGFSSIYELALKALDTKDKLSELIQQSLSEEKLEYDSIYQGNSEWKLLPSFDHPDSPFSYMFWGTGLTHHNSFLNRQMMHSQAEKKPFDCLIW</sequence>
<proteinExistence type="predicted"/>
<comment type="caution">
    <text evidence="1">The sequence shown here is derived from an EMBL/GenBank/DDBJ whole genome shotgun (WGS) entry which is preliminary data.</text>
</comment>
<dbReference type="EMBL" id="AAXU02000001">
    <property type="protein sequence ID" value="EAZ82933.1"/>
    <property type="molecule type" value="Genomic_DNA"/>
</dbReference>
<evidence type="ECO:0000313" key="2">
    <source>
        <dbReference type="Proteomes" id="UP000003919"/>
    </source>
</evidence>
<dbReference type="STRING" id="388413.ALPR1_11970"/>
<dbReference type="HOGENOM" id="CLU_2340603_0_0_10"/>
<protein>
    <submittedName>
        <fullName evidence="1">Sugar transporter</fullName>
    </submittedName>
</protein>
<dbReference type="AlphaFoldDB" id="A3HSW5"/>
<dbReference type="Proteomes" id="UP000003919">
    <property type="component" value="Chromosome"/>
</dbReference>
<keyword evidence="1" id="KW-0762">Sugar transport</keyword>
<keyword evidence="1" id="KW-0813">Transport</keyword>
<dbReference type="RefSeq" id="WP_008200815.1">
    <property type="nucleotide sequence ID" value="NZ_CM001023.1"/>
</dbReference>
<dbReference type="eggNOG" id="COG3802">
    <property type="taxonomic scope" value="Bacteria"/>
</dbReference>
<keyword evidence="2" id="KW-1185">Reference proteome</keyword>
<evidence type="ECO:0000313" key="1">
    <source>
        <dbReference type="EMBL" id="EAZ82933.1"/>
    </source>
</evidence>
<reference evidence="1 2" key="1">
    <citation type="journal article" date="2011" name="J. Bacteriol.">
        <title>Complete genome sequence of Algoriphagus sp. PR1, bacterial prey of a colony-forming choanoflagellate.</title>
        <authorList>
            <person name="Alegado R.A."/>
            <person name="Ferriera S."/>
            <person name="Nusbaum C."/>
            <person name="Young S.K."/>
            <person name="Zeng Q."/>
            <person name="Imamovic A."/>
            <person name="Fairclough S.R."/>
            <person name="King N."/>
        </authorList>
    </citation>
    <scope>NUCLEOTIDE SEQUENCE [LARGE SCALE GENOMIC DNA]</scope>
    <source>
        <strain evidence="1 2">PR1</strain>
    </source>
</reference>
<dbReference type="EMBL" id="CM001023">
    <property type="protein sequence ID" value="EAZ82933.1"/>
    <property type="molecule type" value="Genomic_DNA"/>
</dbReference>
<gene>
    <name evidence="1" type="ORF">ALPR1_11970</name>
</gene>
<accession>A3HSW5</accession>